<reference evidence="2 3" key="1">
    <citation type="journal article" date="2014" name="Nat. Commun.">
        <title>Klebsormidium flaccidum genome reveals primary factors for plant terrestrial adaptation.</title>
        <authorList>
            <person name="Hori K."/>
            <person name="Maruyama F."/>
            <person name="Fujisawa T."/>
            <person name="Togashi T."/>
            <person name="Yamamoto N."/>
            <person name="Seo M."/>
            <person name="Sato S."/>
            <person name="Yamada T."/>
            <person name="Mori H."/>
            <person name="Tajima N."/>
            <person name="Moriyama T."/>
            <person name="Ikeuchi M."/>
            <person name="Watanabe M."/>
            <person name="Wada H."/>
            <person name="Kobayashi K."/>
            <person name="Saito M."/>
            <person name="Masuda T."/>
            <person name="Sasaki-Sekimoto Y."/>
            <person name="Mashiguchi K."/>
            <person name="Awai K."/>
            <person name="Shimojima M."/>
            <person name="Masuda S."/>
            <person name="Iwai M."/>
            <person name="Nobusawa T."/>
            <person name="Narise T."/>
            <person name="Kondo S."/>
            <person name="Saito H."/>
            <person name="Sato R."/>
            <person name="Murakawa M."/>
            <person name="Ihara Y."/>
            <person name="Oshima-Yamada Y."/>
            <person name="Ohtaka K."/>
            <person name="Satoh M."/>
            <person name="Sonobe K."/>
            <person name="Ishii M."/>
            <person name="Ohtani R."/>
            <person name="Kanamori-Sato M."/>
            <person name="Honoki R."/>
            <person name="Miyazaki D."/>
            <person name="Mochizuki H."/>
            <person name="Umetsu J."/>
            <person name="Higashi K."/>
            <person name="Shibata D."/>
            <person name="Kamiya Y."/>
            <person name="Sato N."/>
            <person name="Nakamura Y."/>
            <person name="Tabata S."/>
            <person name="Ida S."/>
            <person name="Kurokawa K."/>
            <person name="Ohta H."/>
        </authorList>
    </citation>
    <scope>NUCLEOTIDE SEQUENCE [LARGE SCALE GENOMIC DNA]</scope>
    <source>
        <strain evidence="2 3">NIES-2285</strain>
    </source>
</reference>
<dbReference type="PANTHER" id="PTHR47032">
    <property type="entry name" value="UDP-D-XYLOSE:L-FUCOSE ALPHA-1,3-D-XYLOSYLTRANSFERASE-RELATED"/>
    <property type="match status" value="1"/>
</dbReference>
<protein>
    <recommendedName>
        <fullName evidence="1">Nucleotide-diphospho-sugar transferase domain-containing protein</fullName>
    </recommendedName>
</protein>
<gene>
    <name evidence="2" type="ORF">KFL_001520250</name>
</gene>
<organism evidence="2 3">
    <name type="scientific">Klebsormidium nitens</name>
    <name type="common">Green alga</name>
    <name type="synonym">Ulothrix nitens</name>
    <dbReference type="NCBI Taxonomy" id="105231"/>
    <lineage>
        <taxon>Eukaryota</taxon>
        <taxon>Viridiplantae</taxon>
        <taxon>Streptophyta</taxon>
        <taxon>Klebsormidiophyceae</taxon>
        <taxon>Klebsormidiales</taxon>
        <taxon>Klebsormidiaceae</taxon>
        <taxon>Klebsormidium</taxon>
    </lineage>
</organism>
<dbReference type="EMBL" id="DF237101">
    <property type="protein sequence ID" value="GAQ83555.1"/>
    <property type="molecule type" value="Genomic_DNA"/>
</dbReference>
<dbReference type="InterPro" id="IPR005069">
    <property type="entry name" value="Nucl-diP-sugar_transferase"/>
</dbReference>
<evidence type="ECO:0000313" key="2">
    <source>
        <dbReference type="EMBL" id="GAQ83555.1"/>
    </source>
</evidence>
<accession>A0A1Y1HY29</accession>
<dbReference type="GO" id="GO:0016757">
    <property type="term" value="F:glycosyltransferase activity"/>
    <property type="evidence" value="ECO:0000318"/>
    <property type="project" value="GO_Central"/>
</dbReference>
<evidence type="ECO:0000313" key="3">
    <source>
        <dbReference type="Proteomes" id="UP000054558"/>
    </source>
</evidence>
<name>A0A1Y1HY29_KLENI</name>
<dbReference type="GO" id="GO:0005794">
    <property type="term" value="C:Golgi apparatus"/>
    <property type="evidence" value="ECO:0000318"/>
    <property type="project" value="GO_Central"/>
</dbReference>
<evidence type="ECO:0000259" key="1">
    <source>
        <dbReference type="Pfam" id="PF03407"/>
    </source>
</evidence>
<dbReference type="Proteomes" id="UP000054558">
    <property type="component" value="Unassembled WGS sequence"/>
</dbReference>
<dbReference type="Pfam" id="PF03407">
    <property type="entry name" value="Nucleotid_trans"/>
    <property type="match status" value="1"/>
</dbReference>
<dbReference type="OrthoDB" id="540503at2759"/>
<dbReference type="InterPro" id="IPR052636">
    <property type="entry name" value="UDP-D-xylose:L-fucose_XylT"/>
</dbReference>
<dbReference type="AlphaFoldDB" id="A0A1Y1HY29"/>
<dbReference type="OMA" id="GAKLIMK"/>
<dbReference type="STRING" id="105231.A0A1Y1HY29"/>
<feature type="domain" description="Nucleotide-diphospho-sugar transferase" evidence="1">
    <location>
        <begin position="142"/>
        <end position="364"/>
    </location>
</feature>
<keyword evidence="3" id="KW-1185">Reference proteome</keyword>
<dbReference type="PANTHER" id="PTHR47032:SF1">
    <property type="entry name" value="UDP-D-XYLOSE:L-FUCOSE ALPHA-1,3-D-XYLOSYLTRANSFERASE-RELATED"/>
    <property type="match status" value="1"/>
</dbReference>
<proteinExistence type="predicted"/>
<sequence>MRVVASADHLPTLGETGFSKATYAGSNGRTMAHKIHRSFLSILRTQVLLNIAAGILLCWLCFRTLQVQVVRGGTGAVTTVTIGSIHPTVITSVTYPKEEDRTLAEAVQAVAVDNTVIVSIVNSGYLDFCENWIRSIEKVGFADRILLFAEDDEAYNALNSKWPGHVVKYHSSYIPKANGSAHDFGSLGFFLMTERRPDYLRAILQLGVNVFYNDLDMVWLADPFPSMSGDYDVWVQDDWEDWNGITGGVTTQMKRDTVFPSRYWRNICSCLIYLRATKASINLMQFWADIMSLKDWKPPIQDQPFFNKALNNLTDTRVGILSQEEFPPGPLFFKNDTWREAHGQLSKLVHNNWVIGHDVKKQRFLERNLWFATDFDEFGEISKRPAVKAVVQKDGVEGSKESGNAKSQV</sequence>